<dbReference type="EMBL" id="JAFLQW010000067">
    <property type="protein sequence ID" value="MBO0348070.1"/>
    <property type="molecule type" value="Genomic_DNA"/>
</dbReference>
<keyword evidence="2" id="KW-1185">Reference proteome</keyword>
<proteinExistence type="predicted"/>
<accession>A0ABS3FLV0</accession>
<evidence type="ECO:0000313" key="2">
    <source>
        <dbReference type="Proteomes" id="UP000664844"/>
    </source>
</evidence>
<gene>
    <name evidence="1" type="ORF">J0895_02925</name>
</gene>
<dbReference type="RefSeq" id="WP_207086638.1">
    <property type="nucleotide sequence ID" value="NZ_JAFLQW010000067.1"/>
</dbReference>
<name>A0ABS3FLV0_9CYAN</name>
<evidence type="ECO:0000313" key="1">
    <source>
        <dbReference type="EMBL" id="MBO0348070.1"/>
    </source>
</evidence>
<sequence length="72" mass="7810">MNDSLFLNFLFLGLIVMGQPTSSLEVNSAALGSKIGLIKPEISTAETSSEICIDDKGNKYHCPSFHEPTGFF</sequence>
<organism evidence="1 2">
    <name type="scientific">Phormidium pseudopriestleyi FRX01</name>
    <dbReference type="NCBI Taxonomy" id="1759528"/>
    <lineage>
        <taxon>Bacteria</taxon>
        <taxon>Bacillati</taxon>
        <taxon>Cyanobacteriota</taxon>
        <taxon>Cyanophyceae</taxon>
        <taxon>Oscillatoriophycideae</taxon>
        <taxon>Oscillatoriales</taxon>
        <taxon>Oscillatoriaceae</taxon>
        <taxon>Phormidium</taxon>
    </lineage>
</organism>
<protein>
    <submittedName>
        <fullName evidence="1">Uncharacterized protein</fullName>
    </submittedName>
</protein>
<comment type="caution">
    <text evidence="1">The sequence shown here is derived from an EMBL/GenBank/DDBJ whole genome shotgun (WGS) entry which is preliminary data.</text>
</comment>
<reference evidence="1 2" key="1">
    <citation type="submission" date="2021-03" db="EMBL/GenBank/DDBJ databases">
        <title>Metabolic Capacity of the Antarctic Cyanobacterium Phormidium pseudopriestleyi that Sustains Oxygenic Photosynthesis in the Presence of Hydrogen Sulfide.</title>
        <authorList>
            <person name="Lumian J.E."/>
            <person name="Jungblut A.D."/>
            <person name="Dillon M.L."/>
            <person name="Hawes I."/>
            <person name="Doran P.T."/>
            <person name="Mackey T.J."/>
            <person name="Dick G.J."/>
            <person name="Grettenberger C.L."/>
            <person name="Sumner D.Y."/>
        </authorList>
    </citation>
    <scope>NUCLEOTIDE SEQUENCE [LARGE SCALE GENOMIC DNA]</scope>
    <source>
        <strain evidence="1 2">FRX01</strain>
    </source>
</reference>
<dbReference type="Proteomes" id="UP000664844">
    <property type="component" value="Unassembled WGS sequence"/>
</dbReference>